<proteinExistence type="predicted"/>
<dbReference type="Proteomes" id="UP000698800">
    <property type="component" value="Unassembled WGS sequence"/>
</dbReference>
<accession>A0A9P8I172</accession>
<dbReference type="InterPro" id="IPR016024">
    <property type="entry name" value="ARM-type_fold"/>
</dbReference>
<reference evidence="2" key="1">
    <citation type="submission" date="2021-03" db="EMBL/GenBank/DDBJ databases">
        <title>Comparative genomics and phylogenomic investigation of the class Geoglossomycetes provide insights into ecological specialization and systematics.</title>
        <authorList>
            <person name="Melie T."/>
            <person name="Pirro S."/>
            <person name="Miller A.N."/>
            <person name="Quandt A."/>
        </authorList>
    </citation>
    <scope>NUCLEOTIDE SEQUENCE</scope>
    <source>
        <strain evidence="2">GBOQ0MN5Z8</strain>
    </source>
</reference>
<dbReference type="OrthoDB" id="5407957at2759"/>
<dbReference type="PANTHER" id="PTHR31138">
    <property type="entry name" value="CHROMOSOME 19, WHOLE GENOME SHOTGUN SEQUENCE"/>
    <property type="match status" value="1"/>
</dbReference>
<feature type="domain" description="HAM1-like N-terminal" evidence="1">
    <location>
        <begin position="26"/>
        <end position="197"/>
    </location>
</feature>
<dbReference type="InterPro" id="IPR045967">
    <property type="entry name" value="HAM1-like_N"/>
</dbReference>
<comment type="caution">
    <text evidence="2">The sequence shown here is derived from an EMBL/GenBank/DDBJ whole genome shotgun (WGS) entry which is preliminary data.</text>
</comment>
<dbReference type="EMBL" id="JAGHQL010000078">
    <property type="protein sequence ID" value="KAH0541453.1"/>
    <property type="molecule type" value="Genomic_DNA"/>
</dbReference>
<dbReference type="Pfam" id="PF19343">
    <property type="entry name" value="HAM1_N"/>
    <property type="match status" value="2"/>
</dbReference>
<gene>
    <name evidence="2" type="ORF">FGG08_004062</name>
</gene>
<dbReference type="AlphaFoldDB" id="A0A9P8I172"/>
<name>A0A9P8I172_9PEZI</name>
<dbReference type="InterPro" id="IPR017943">
    <property type="entry name" value="Bactericidal_perm-incr_a/b_dom"/>
</dbReference>
<evidence type="ECO:0000313" key="3">
    <source>
        <dbReference type="Proteomes" id="UP000698800"/>
    </source>
</evidence>
<dbReference type="PANTHER" id="PTHR31138:SF4">
    <property type="entry name" value="DUF5923 DOMAIN-CONTAINING PROTEIN"/>
    <property type="match status" value="1"/>
</dbReference>
<protein>
    <recommendedName>
        <fullName evidence="1">HAM1-like N-terminal domain-containing protein</fullName>
    </recommendedName>
</protein>
<keyword evidence="3" id="KW-1185">Reference proteome</keyword>
<dbReference type="GO" id="GO:0008289">
    <property type="term" value="F:lipid binding"/>
    <property type="evidence" value="ECO:0007669"/>
    <property type="project" value="InterPro"/>
</dbReference>
<feature type="domain" description="HAM1-like N-terminal" evidence="1">
    <location>
        <begin position="235"/>
        <end position="575"/>
    </location>
</feature>
<organism evidence="2 3">
    <name type="scientific">Glutinoglossum americanum</name>
    <dbReference type="NCBI Taxonomy" id="1670608"/>
    <lineage>
        <taxon>Eukaryota</taxon>
        <taxon>Fungi</taxon>
        <taxon>Dikarya</taxon>
        <taxon>Ascomycota</taxon>
        <taxon>Pezizomycotina</taxon>
        <taxon>Geoglossomycetes</taxon>
        <taxon>Geoglossales</taxon>
        <taxon>Geoglossaceae</taxon>
        <taxon>Glutinoglossum</taxon>
    </lineage>
</organism>
<sequence>MSCFGLRKSRSGDTEPLLPQYEHDTSMQRAIHQKLHTYQMVRALSKGYMPSTEQIIVNLRTLLASDILDPNNPSLSDTGRLLLKFIRQWLTYFIELLRHKNSTDQVQNFIWFLSRSRISLDTNDLANAAASAKTKADASAAYESLRTVGSLLLTNSDIRLFLSDLTVIGRQVFADTAFAVSSTTREAAEQIRPSDQDTRAVKSPVPGAGMAPSIGELGGKASEVSGVVANGIAKTGQEAAASLEDNLSGEQEDALLLRLKMAVTKLRGRNDYLDSVSTISSLLRRYAKVYSRAADGTISAIQEGLESNPELDRAVESFWSFLSSFGARKQWEELENKLKLLMAQSQKDPEFENLMTDIGNSLQKLLTDPSFSESVQNKIEELRRRYQESGKESSLRKDVDNLLLQLQETFQSIAGDEDVSKLLSTSLKISQALSPTNIATRPELVRDFLQAFLPLCIQAIQYIPIPRLEVSVQEVDILLENLILEPGRTANGSSFFPFRLRIETYNDLEIRKARFKTVSKVTSLVSIKIDGMSIRADDVGFWLRAHLRLLRLADEGIVSFQLDERGIDVHIDVEIGKNRLEKILTLRDVRVKIHKLSYKLRKSKFACLAWCLKPFIQPLLRKVLEYQLAIRITNGIHAANRELLFARERLRATQISNPNDLGTFVKAVISRLAPEEDPDLYSSVRVTSPGGGVFAGVYAPGSIVKLWNDEAVRAGEVVEENAAEAWRNGIFDARALMMG</sequence>
<dbReference type="SUPFAM" id="SSF55394">
    <property type="entry name" value="Bactericidal permeability-increasing protein, BPI"/>
    <property type="match status" value="1"/>
</dbReference>
<evidence type="ECO:0000259" key="1">
    <source>
        <dbReference type="Pfam" id="PF19343"/>
    </source>
</evidence>
<evidence type="ECO:0000313" key="2">
    <source>
        <dbReference type="EMBL" id="KAH0541453.1"/>
    </source>
</evidence>
<dbReference type="SUPFAM" id="SSF48371">
    <property type="entry name" value="ARM repeat"/>
    <property type="match status" value="1"/>
</dbReference>